<dbReference type="PANTHER" id="PTHR30352:SF22">
    <property type="entry name" value="PYRUVATE FORMATE-LYASE ACTIVATING ENZYME HOMOLOG"/>
    <property type="match status" value="1"/>
</dbReference>
<comment type="caution">
    <text evidence="7">The sequence shown here is derived from an EMBL/GenBank/DDBJ whole genome shotgun (WGS) entry which is preliminary data.</text>
</comment>
<proteinExistence type="predicted"/>
<dbReference type="GO" id="GO:0046872">
    <property type="term" value="F:metal ion binding"/>
    <property type="evidence" value="ECO:0007669"/>
    <property type="project" value="UniProtKB-KW"/>
</dbReference>
<dbReference type="EMBL" id="BARS01054344">
    <property type="protein sequence ID" value="GAG47928.1"/>
    <property type="molecule type" value="Genomic_DNA"/>
</dbReference>
<evidence type="ECO:0008006" key="8">
    <source>
        <dbReference type="Google" id="ProtNLM"/>
    </source>
</evidence>
<evidence type="ECO:0000256" key="5">
    <source>
        <dbReference type="ARBA" id="ARBA00023004"/>
    </source>
</evidence>
<keyword evidence="6" id="KW-0411">Iron-sulfur</keyword>
<evidence type="ECO:0000313" key="7">
    <source>
        <dbReference type="EMBL" id="GAG47928.1"/>
    </source>
</evidence>
<dbReference type="Gene3D" id="3.20.20.70">
    <property type="entry name" value="Aldolase class I"/>
    <property type="match status" value="1"/>
</dbReference>
<keyword evidence="3" id="KW-0949">S-adenosyl-L-methionine</keyword>
<evidence type="ECO:0000256" key="1">
    <source>
        <dbReference type="ARBA" id="ARBA00001966"/>
    </source>
</evidence>
<dbReference type="InterPro" id="IPR013785">
    <property type="entry name" value="Aldolase_TIM"/>
</dbReference>
<organism evidence="7">
    <name type="scientific">marine sediment metagenome</name>
    <dbReference type="NCBI Taxonomy" id="412755"/>
    <lineage>
        <taxon>unclassified sequences</taxon>
        <taxon>metagenomes</taxon>
        <taxon>ecological metagenomes</taxon>
    </lineage>
</organism>
<keyword evidence="4" id="KW-0479">Metal-binding</keyword>
<protein>
    <recommendedName>
        <fullName evidence="8">Radical SAM core domain-containing protein</fullName>
    </recommendedName>
</protein>
<keyword evidence="5" id="KW-0408">Iron</keyword>
<sequence length="132" mass="14249">MSLSVESGGCVKFDLKAINKNIHYALCGVDNSRTLENFAAAAKHIPQRPEPPPLVASTLLVPGYIDAQEVKVIASFIAELDPNIPYALLGFHADFLMTDLPLTSLNQAEECLAAARAAGLKRVRLGNVHILR</sequence>
<dbReference type="PANTHER" id="PTHR30352">
    <property type="entry name" value="PYRUVATE FORMATE-LYASE-ACTIVATING ENZYME"/>
    <property type="match status" value="1"/>
</dbReference>
<evidence type="ECO:0000256" key="6">
    <source>
        <dbReference type="ARBA" id="ARBA00023014"/>
    </source>
</evidence>
<accession>X0YH44</accession>
<comment type="cofactor">
    <cofactor evidence="1">
        <name>[4Fe-4S] cluster</name>
        <dbReference type="ChEBI" id="CHEBI:49883"/>
    </cofactor>
</comment>
<evidence type="ECO:0000256" key="3">
    <source>
        <dbReference type="ARBA" id="ARBA00022691"/>
    </source>
</evidence>
<gene>
    <name evidence="7" type="ORF">S01H1_80468</name>
</gene>
<evidence type="ECO:0000256" key="4">
    <source>
        <dbReference type="ARBA" id="ARBA00022723"/>
    </source>
</evidence>
<reference evidence="7" key="1">
    <citation type="journal article" date="2014" name="Front. Microbiol.">
        <title>High frequency of phylogenetically diverse reductive dehalogenase-homologous genes in deep subseafloor sedimentary metagenomes.</title>
        <authorList>
            <person name="Kawai M."/>
            <person name="Futagami T."/>
            <person name="Toyoda A."/>
            <person name="Takaki Y."/>
            <person name="Nishi S."/>
            <person name="Hori S."/>
            <person name="Arai W."/>
            <person name="Tsubouchi T."/>
            <person name="Morono Y."/>
            <person name="Uchiyama I."/>
            <person name="Ito T."/>
            <person name="Fujiyama A."/>
            <person name="Inagaki F."/>
            <person name="Takami H."/>
        </authorList>
    </citation>
    <scope>NUCLEOTIDE SEQUENCE</scope>
    <source>
        <strain evidence="7">Expedition CK06-06</strain>
    </source>
</reference>
<dbReference type="GO" id="GO:0051539">
    <property type="term" value="F:4 iron, 4 sulfur cluster binding"/>
    <property type="evidence" value="ECO:0007669"/>
    <property type="project" value="UniProtKB-KW"/>
</dbReference>
<dbReference type="AlphaFoldDB" id="X0YH44"/>
<keyword evidence="2" id="KW-0004">4Fe-4S</keyword>
<evidence type="ECO:0000256" key="2">
    <source>
        <dbReference type="ARBA" id="ARBA00022485"/>
    </source>
</evidence>
<name>X0YH44_9ZZZZ</name>
<dbReference type="InterPro" id="IPR034457">
    <property type="entry name" value="Organic_radical-activating"/>
</dbReference>